<evidence type="ECO:0000256" key="1">
    <source>
        <dbReference type="ARBA" id="ARBA00004141"/>
    </source>
</evidence>
<evidence type="ECO:0000256" key="8">
    <source>
        <dbReference type="SAM" id="Phobius"/>
    </source>
</evidence>
<dbReference type="PANTHER" id="PTHR32468:SF0">
    <property type="entry name" value="K(+)_H(+) ANTIPORTER 1"/>
    <property type="match status" value="1"/>
</dbReference>
<evidence type="ECO:0000256" key="7">
    <source>
        <dbReference type="SAM" id="MobiDB-lite"/>
    </source>
</evidence>
<evidence type="ECO:0000259" key="9">
    <source>
        <dbReference type="Pfam" id="PF00999"/>
    </source>
</evidence>
<evidence type="ECO:0000256" key="6">
    <source>
        <dbReference type="ARBA" id="ARBA00023136"/>
    </source>
</evidence>
<feature type="region of interest" description="Disordered" evidence="7">
    <location>
        <begin position="749"/>
        <end position="773"/>
    </location>
</feature>
<name>A0ABR4M6B7_9EURO</name>
<dbReference type="PANTHER" id="PTHR32468">
    <property type="entry name" value="CATION/H + ANTIPORTER"/>
    <property type="match status" value="1"/>
</dbReference>
<feature type="transmembrane region" description="Helical" evidence="8">
    <location>
        <begin position="123"/>
        <end position="145"/>
    </location>
</feature>
<feature type="compositionally biased region" description="Low complexity" evidence="7">
    <location>
        <begin position="763"/>
        <end position="773"/>
    </location>
</feature>
<proteinExistence type="predicted"/>
<dbReference type="RefSeq" id="XP_070891102.1">
    <property type="nucleotide sequence ID" value="XM_071035720.1"/>
</dbReference>
<reference evidence="10 11" key="1">
    <citation type="submission" date="2024-07" db="EMBL/GenBank/DDBJ databases">
        <title>Section-level genome sequencing and comparative genomics of Aspergillus sections Usti and Cavernicolus.</title>
        <authorList>
            <consortium name="Lawrence Berkeley National Laboratory"/>
            <person name="Nybo J.L."/>
            <person name="Vesth T.C."/>
            <person name="Theobald S."/>
            <person name="Frisvad J.C."/>
            <person name="Larsen T.O."/>
            <person name="Kjaerboelling I."/>
            <person name="Rothschild-Mancinelli K."/>
            <person name="Lyhne E.K."/>
            <person name="Kogle M.E."/>
            <person name="Barry K."/>
            <person name="Clum A."/>
            <person name="Na H."/>
            <person name="Ledsgaard L."/>
            <person name="Lin J."/>
            <person name="Lipzen A."/>
            <person name="Kuo A."/>
            <person name="Riley R."/>
            <person name="Mondo S."/>
            <person name="Labutti K."/>
            <person name="Haridas S."/>
            <person name="Pangalinan J."/>
            <person name="Salamov A.A."/>
            <person name="Simmons B.A."/>
            <person name="Magnuson J.K."/>
            <person name="Chen J."/>
            <person name="Drula E."/>
            <person name="Henrissat B."/>
            <person name="Wiebenga A."/>
            <person name="Lubbers R.J."/>
            <person name="Gomes A.C."/>
            <person name="Macurrencykelacurrency M.R."/>
            <person name="Stajich J."/>
            <person name="Grigoriev I.V."/>
            <person name="Mortensen U.H."/>
            <person name="De Vries R.P."/>
            <person name="Baker S.E."/>
            <person name="Andersen M.R."/>
        </authorList>
    </citation>
    <scope>NUCLEOTIDE SEQUENCE [LARGE SCALE GENOMIC DNA]</scope>
    <source>
        <strain evidence="10 11">CBS 449.75</strain>
    </source>
</reference>
<dbReference type="InterPro" id="IPR006153">
    <property type="entry name" value="Cation/H_exchanger_TM"/>
</dbReference>
<organism evidence="10 11">
    <name type="scientific">Aspergillus lucknowensis</name>
    <dbReference type="NCBI Taxonomy" id="176173"/>
    <lineage>
        <taxon>Eukaryota</taxon>
        <taxon>Fungi</taxon>
        <taxon>Dikarya</taxon>
        <taxon>Ascomycota</taxon>
        <taxon>Pezizomycotina</taxon>
        <taxon>Eurotiomycetes</taxon>
        <taxon>Eurotiomycetidae</taxon>
        <taxon>Eurotiales</taxon>
        <taxon>Aspergillaceae</taxon>
        <taxon>Aspergillus</taxon>
        <taxon>Aspergillus subgen. Nidulantes</taxon>
    </lineage>
</organism>
<feature type="transmembrane region" description="Helical" evidence="8">
    <location>
        <begin position="165"/>
        <end position="185"/>
    </location>
</feature>
<feature type="region of interest" description="Disordered" evidence="7">
    <location>
        <begin position="503"/>
        <end position="534"/>
    </location>
</feature>
<keyword evidence="2" id="KW-0813">Transport</keyword>
<gene>
    <name evidence="10" type="ORF">BJX67DRAFT_99758</name>
</gene>
<feature type="transmembrane region" description="Helical" evidence="8">
    <location>
        <begin position="269"/>
        <end position="293"/>
    </location>
</feature>
<feature type="transmembrane region" description="Helical" evidence="8">
    <location>
        <begin position="90"/>
        <end position="111"/>
    </location>
</feature>
<dbReference type="GeneID" id="98150792"/>
<dbReference type="Pfam" id="PF00999">
    <property type="entry name" value="Na_H_Exchanger"/>
    <property type="match status" value="1"/>
</dbReference>
<comment type="subcellular location">
    <subcellularLocation>
        <location evidence="1">Membrane</location>
        <topology evidence="1">Multi-pass membrane protein</topology>
    </subcellularLocation>
</comment>
<feature type="transmembrane region" description="Helical" evidence="8">
    <location>
        <begin position="60"/>
        <end position="78"/>
    </location>
</feature>
<evidence type="ECO:0000313" key="11">
    <source>
        <dbReference type="Proteomes" id="UP001610432"/>
    </source>
</evidence>
<dbReference type="InterPro" id="IPR038770">
    <property type="entry name" value="Na+/solute_symporter_sf"/>
</dbReference>
<evidence type="ECO:0000256" key="5">
    <source>
        <dbReference type="ARBA" id="ARBA00023065"/>
    </source>
</evidence>
<keyword evidence="6 8" id="KW-0472">Membrane</keyword>
<keyword evidence="5" id="KW-0406">Ion transport</keyword>
<comment type="caution">
    <text evidence="10">The sequence shown here is derived from an EMBL/GenBank/DDBJ whole genome shotgun (WGS) entry which is preliminary data.</text>
</comment>
<feature type="domain" description="Cation/H+ exchanger transmembrane" evidence="9">
    <location>
        <begin position="41"/>
        <end position="427"/>
    </location>
</feature>
<feature type="compositionally biased region" description="Low complexity" evidence="7">
    <location>
        <begin position="520"/>
        <end position="532"/>
    </location>
</feature>
<feature type="transmembrane region" description="Helical" evidence="8">
    <location>
        <begin position="31"/>
        <end position="48"/>
    </location>
</feature>
<sequence length="892" mass="96199">MADNSTENRAPPQGGILEGGNPSEYDPKNPIVLFIIQAFIIIVLCRLLHWPLSKIRQPRVIAEVIGGILLGPSVMGRVPGFTDSIFPTDSIPNLNLVANVGLVLFLFLVGLETNLRFLVSNWRIASSVSAAGMILPFGLGGAVSYGLYHEFRGADGTKPIDFGTYLLFIGIAMAITAFPVLCRILTELKLLGTNVGVIVLSAGVGNDVVGWVLLALCVALVNAGSGLTALWVLLVCVGYVLFLCLVFRPLFLRFLNYTGSLQKGPSQEVVMITILIALASAFFTQVIGVHAIFGGFLIGLLCPHEGGFAIKLTEKIEDLVTALFLPLYFTLSGLQTDLGLLNSGIVWGYVVAVISIAFIAKVSGGALASRLCGLLWRESFAIGVLMSCKGLVELIVLNIGLQADILSRRTFTIFVVMALVTTFATTPLTTLLYPKWYQVKVDRWRRGEIDWDGNPVQRSERRDSLAAAKEHLQSNKIQRLLVYLRLDGLPTICTLAALLGPNQTPTPKVHPEKALKDTGAPEPASEESASAQVEEHASLKVHGIRLMELTDRDSSVMKVSEVDEQSLWDPVINTFRAFGQWHSISIMAGVSVVPEHSYADTVLGMSRENTADLLLIPWSETGALSEHQGGLGMDEGHRFANGPYTNFVANILSQSSCNVGILIERSMYTRNTKARPPMQRTPSSRSLGSAVWTSPAATRSHHIVLPFFGGDDDRFALRFALQLAQNDQVTATIIHIALPATTQAAAQTSSIVAGNSERDPSSSRESGASSPESDVAFFETLRDSLPDTLSSRVVFERITPDNGGDEAAVQVTIDSVKEKMAQSAHKPGNITIVGRHNNRLDQTLEVVGSSSSDEVGSEACGVLGVVAQAMVRTEHRTVGNVLVLQASSARHD</sequence>
<keyword evidence="11" id="KW-1185">Reference proteome</keyword>
<evidence type="ECO:0000256" key="2">
    <source>
        <dbReference type="ARBA" id="ARBA00022448"/>
    </source>
</evidence>
<feature type="transmembrane region" description="Helical" evidence="8">
    <location>
        <begin position="346"/>
        <end position="368"/>
    </location>
</feature>
<dbReference type="EMBL" id="JBFXLQ010000002">
    <property type="protein sequence ID" value="KAL2872123.1"/>
    <property type="molecule type" value="Genomic_DNA"/>
</dbReference>
<protein>
    <submittedName>
        <fullName evidence="10">Sodium/hydrogen exchanger family-domain-containing protein</fullName>
    </submittedName>
</protein>
<dbReference type="Proteomes" id="UP001610432">
    <property type="component" value="Unassembled WGS sequence"/>
</dbReference>
<keyword evidence="3 8" id="KW-0812">Transmembrane</keyword>
<evidence type="ECO:0000256" key="3">
    <source>
        <dbReference type="ARBA" id="ARBA00022692"/>
    </source>
</evidence>
<dbReference type="Gene3D" id="1.20.1530.20">
    <property type="match status" value="1"/>
</dbReference>
<feature type="region of interest" description="Disordered" evidence="7">
    <location>
        <begin position="1"/>
        <end position="22"/>
    </location>
</feature>
<feature type="transmembrane region" description="Helical" evidence="8">
    <location>
        <begin position="197"/>
        <end position="221"/>
    </location>
</feature>
<feature type="transmembrane region" description="Helical" evidence="8">
    <location>
        <begin position="411"/>
        <end position="433"/>
    </location>
</feature>
<accession>A0ABR4M6B7</accession>
<evidence type="ECO:0000256" key="4">
    <source>
        <dbReference type="ARBA" id="ARBA00022989"/>
    </source>
</evidence>
<evidence type="ECO:0000313" key="10">
    <source>
        <dbReference type="EMBL" id="KAL2872123.1"/>
    </source>
</evidence>
<keyword evidence="4 8" id="KW-1133">Transmembrane helix</keyword>
<dbReference type="InterPro" id="IPR050794">
    <property type="entry name" value="CPA2_transporter"/>
</dbReference>
<feature type="transmembrane region" description="Helical" evidence="8">
    <location>
        <begin position="227"/>
        <end position="248"/>
    </location>
</feature>